<name>A0A2S1KPE2_9LACO</name>
<dbReference type="InterPro" id="IPR022267">
    <property type="entry name" value="Asp2"/>
</dbReference>
<sequence length="181" mass="20724">MPVEKISEKPHRIVVEVQEKPQKAPKAKFRLIQVGAKAWPVDEWDLDPKLQSVLVTTAAKFPAIYYARHFKPQGIIVSKVIVNLGAFSDQDGFVHGGTKDWPLDMRRHLFGRVLRADTLGIDQKLWQSMDHVDWTQVATYVFSLAQDEYDGQSLPQLLRFIKNRGGSVEHFWLEGDHLAHI</sequence>
<evidence type="ECO:0000313" key="1">
    <source>
        <dbReference type="EMBL" id="AWF94871.1"/>
    </source>
</evidence>
<dbReference type="GO" id="GO:0015031">
    <property type="term" value="P:protein transport"/>
    <property type="evidence" value="ECO:0007669"/>
    <property type="project" value="InterPro"/>
</dbReference>
<dbReference type="EMBL" id="CP020928">
    <property type="protein sequence ID" value="AWF94871.1"/>
    <property type="molecule type" value="Genomic_DNA"/>
</dbReference>
<gene>
    <name evidence="1" type="ORF">B6254_0447</name>
</gene>
<protein>
    <recommendedName>
        <fullName evidence="3">Alpha/beta hydrolase</fullName>
    </recommendedName>
</protein>
<proteinExistence type="predicted"/>
<dbReference type="AlphaFoldDB" id="A0A2S1KPE2"/>
<dbReference type="Proteomes" id="UP000244870">
    <property type="component" value="Chromosome"/>
</dbReference>
<dbReference type="Pfam" id="PF16929">
    <property type="entry name" value="Asp2"/>
    <property type="match status" value="1"/>
</dbReference>
<reference evidence="1 2" key="1">
    <citation type="submission" date="2017-04" db="EMBL/GenBank/DDBJ databases">
        <title>Weissella cibaria strain m2 complete genome.</title>
        <authorList>
            <person name="Pan Q."/>
            <person name="Tan M."/>
            <person name="Yao F."/>
            <person name="Su S."/>
        </authorList>
    </citation>
    <scope>NUCLEOTIDE SEQUENCE [LARGE SCALE GENOMIC DNA]</scope>
    <source>
        <strain evidence="1 2">M2</strain>
    </source>
</reference>
<evidence type="ECO:0008006" key="3">
    <source>
        <dbReference type="Google" id="ProtNLM"/>
    </source>
</evidence>
<organism evidence="1 2">
    <name type="scientific">Weissella cibaria</name>
    <dbReference type="NCBI Taxonomy" id="137591"/>
    <lineage>
        <taxon>Bacteria</taxon>
        <taxon>Bacillati</taxon>
        <taxon>Bacillota</taxon>
        <taxon>Bacilli</taxon>
        <taxon>Lactobacillales</taxon>
        <taxon>Lactobacillaceae</taxon>
        <taxon>Weissella</taxon>
    </lineage>
</organism>
<evidence type="ECO:0000313" key="2">
    <source>
        <dbReference type="Proteomes" id="UP000244870"/>
    </source>
</evidence>
<accession>A0A2S1KPE2</accession>